<organism evidence="4 5">
    <name type="scientific">Flavobacterium faecale</name>
    <dbReference type="NCBI Taxonomy" id="1355330"/>
    <lineage>
        <taxon>Bacteria</taxon>
        <taxon>Pseudomonadati</taxon>
        <taxon>Bacteroidota</taxon>
        <taxon>Flavobacteriia</taxon>
        <taxon>Flavobacteriales</taxon>
        <taxon>Flavobacteriaceae</taxon>
        <taxon>Flavobacterium</taxon>
    </lineage>
</organism>
<dbReference type="Gene3D" id="2.60.40.1930">
    <property type="match status" value="1"/>
</dbReference>
<dbReference type="SMART" id="SM01360">
    <property type="entry name" value="A2M"/>
    <property type="match status" value="1"/>
</dbReference>
<dbReference type="InterPro" id="IPR008930">
    <property type="entry name" value="Terpenoid_cyclase/PrenylTrfase"/>
</dbReference>
<keyword evidence="2" id="KW-0732">Signal</keyword>
<name>A0A2S1LCD6_9FLAO</name>
<keyword evidence="5" id="KW-1185">Reference proteome</keyword>
<dbReference type="InterPro" id="IPR001599">
    <property type="entry name" value="Macroglobln_a2"/>
</dbReference>
<dbReference type="RefSeq" id="WP_108740307.1">
    <property type="nucleotide sequence ID" value="NZ_CP020918.1"/>
</dbReference>
<dbReference type="GO" id="GO:0004866">
    <property type="term" value="F:endopeptidase inhibitor activity"/>
    <property type="evidence" value="ECO:0007669"/>
    <property type="project" value="InterPro"/>
</dbReference>
<feature type="domain" description="Alpha-2-macroglobulin" evidence="3">
    <location>
        <begin position="1262"/>
        <end position="1352"/>
    </location>
</feature>
<proteinExistence type="inferred from homology"/>
<dbReference type="Gene3D" id="1.50.10.20">
    <property type="match status" value="1"/>
</dbReference>
<dbReference type="InterPro" id="IPR041246">
    <property type="entry name" value="Bact_MG10"/>
</dbReference>
<dbReference type="PANTHER" id="PTHR40094:SF1">
    <property type="entry name" value="UBIQUITIN DOMAIN-CONTAINING PROTEIN"/>
    <property type="match status" value="1"/>
</dbReference>
<accession>A0A2S1LCD6</accession>
<dbReference type="Pfam" id="PF17973">
    <property type="entry name" value="bMG10"/>
    <property type="match status" value="1"/>
</dbReference>
<evidence type="ECO:0000259" key="3">
    <source>
        <dbReference type="SMART" id="SM01360"/>
    </source>
</evidence>
<sequence length="2034" mass="232371">MKKYILALLLLNQFLFAQNFDKKWEAVIAMEKEGKIKSADAIVDGIYKKAVAKKDEVTIIKCFFFKSKYLQVLDENSKVTIISNLQNSIKKVSIPSKAILNLVSAKYLQGENNYFYDSTMVAVDTVAVLNDSIAVATIAVQEDSAVAQINNFEDFENTNVDIDKAFDKTLENELLLKKTPLLHYKEIFEFYDLNKFEQETLLDFILKENITYYTSKLNEWEYDPKDFIDKQNILFGNSHDFTSLNLEFSTNKSLKKTLSLYQKLELNSPTIDNKLARILFCSRYLIKSDDALLSILQGLENETTNIISLQKIREEKATIYARQASKTVHPDYNILAIKELDKIIAENNQSNAYFQAIEHRAVLSAETIQVNLQQYTYHQENARAYILYKNANNINISFYKINKETFDLMNDNNIQKDSLANLFIQKKLPVLNQEYQLENKNDYFEYSTEVLLPKLDKGLYLVYFENKTNHDSHKSFGFESIIVSNISVLASTNQGLHKYTVIDRKTGQPIAHATLSTKDFKILTNQDGIATYKNKVSNNFNSYPLTVTTENDTIEINRNYLPYKSTYSEEDISSIHKGKVTFYLDRAIYRPGQTVYFKDIAIQKKGNNSSIISKIPFKLSIKNPNYETIKELQVYTNEFGSFSGEFILPKIGLTGEFILQAEESEGELTQIESLEEKTKTPFWDTLNLDYSSIRFKVEEYKRPKFEIIFEPTVDPYKLNDIVKIKGNGKSFAGSAISNAKVSYTVTRNTNSYRNYYNHQSEEILVTSETTTDSIGNFIISFKAVPSSTDRNDKLPVFNYEVNATLTDSNGETHSTQTTIKIGYHDLILNASIPQLIETDQKNEIIISSTNLNNQFTNTKGELNLYYLGPISKKFKPRTFQKPEIKTITDAEFELLFPYEIYISDNDTIQEEQLLFSTTFDTEKSKKVKLDFIKNYKSGHYKIIASSFDNFKNNIESSTTFQIKQNTDKYVSNQLFTVKQVNSDPKKDGYLSLKITSSIPTLYIAVEGNYRGSTFYENSFHLQNNVAIIKIPVDEKFKNSIGIGFQSQFENDNFSQQLQIALKEISPTLSWTIESMRSKIDPGQIENWSFKLNTKNTQKESEVLASMYDRSLDQFTKVDWQPLGFHEYNYNNIDFSKDLSKATTYTYLVPLELPQFEIIDEQTRLNWFGFYYGMTIHGDPDAVLTVVDAKVSNSPISIKTITLPKAPQVDQVKFVKPVTAKAEEIVVVGYGTNKKEKDSTGLPTTMGNQIASQVKTRTNLSETAFFFPHLRTDNKGTISFNFTSPEALTAWKLRLFAHNKNAVSGYMEQNVITQKELMVTPNFPRFLREKDTITITTKISNMTAQPKTGLAVLQLFDATTMQPIDSKMMNIKTTQNFSVNAMGNTTASWKIVVPVGVQALQYKVLAKAGNYSDGEENIIPVLTNSMLVTESIPVWVRENSTKEYTFENLKNNSSTTLRNHQLTLEYTSNPTWMALQSLPYLMEYEHECAEQTFARFYANAMATTIINSNPKIATLFEDWRKNGKLNSKLEVNEELKSILLAETPWLNDAKTEDEKKQQLATLFDLEKMKNSQEVIFSKLQQKQKASGGFAWFDGSDENEYITRHILAGLGHLEKLSTDAIIAESVATIAAKGIPYVDSKFIKNYNLRIKNSTESGKLIWLNTSTDLHYLYTRSFYLKAYPLGSEVQKATQANIAALKKDWLNYTLYEKGMAALVLHRFGDKETAKKIITSLKETASNNEDWGMYWIANKSGWYWYQAPIEMQALLIEAFTEVTNDTKAVNAMKVWLLKNKQTKNWPTTKATTEAVYALLLQGSDWLSVKDNTKISIGDQKIFTKKLAENEKEAETGYLKINWKADEIKKDMATIVIENKSKVPGYGGIYWQYFEVLDNIKSNTNTSLSVNKELYLKKATDKGNVLQKISTTNNLKIGDLVTVRLVVATKEDMEFVHLKDLRASCFEPIDVLSGYEYKGGLGFYKSTKDVATHFFFDKINKGTYVLEYDIRVNNKGDFSNGITTIQSMYAPEFSSHSKGIRVNVKE</sequence>
<dbReference type="Pfam" id="PF00207">
    <property type="entry name" value="A2M"/>
    <property type="match status" value="1"/>
</dbReference>
<evidence type="ECO:0000256" key="1">
    <source>
        <dbReference type="ARBA" id="ARBA00010556"/>
    </source>
</evidence>
<evidence type="ECO:0000256" key="2">
    <source>
        <dbReference type="SAM" id="SignalP"/>
    </source>
</evidence>
<reference evidence="4 5" key="1">
    <citation type="submission" date="2017-04" db="EMBL/GenBank/DDBJ databases">
        <title>Compelte genome sequence of WV33.</title>
        <authorList>
            <person name="Lee P.C."/>
        </authorList>
    </citation>
    <scope>NUCLEOTIDE SEQUENCE [LARGE SCALE GENOMIC DNA]</scope>
    <source>
        <strain evidence="4 5">WV33</strain>
    </source>
</reference>
<dbReference type="OrthoDB" id="9767116at2"/>
<protein>
    <recommendedName>
        <fullName evidence="3">Alpha-2-macroglobulin domain-containing protein</fullName>
    </recommendedName>
</protein>
<evidence type="ECO:0000313" key="4">
    <source>
        <dbReference type="EMBL" id="AWG21357.1"/>
    </source>
</evidence>
<feature type="signal peptide" evidence="2">
    <location>
        <begin position="1"/>
        <end position="17"/>
    </location>
</feature>
<gene>
    <name evidence="4" type="ORF">FFWV33_07365</name>
</gene>
<evidence type="ECO:0000313" key="5">
    <source>
        <dbReference type="Proteomes" id="UP000244527"/>
    </source>
</evidence>
<feature type="chain" id="PRO_5015484333" description="Alpha-2-macroglobulin domain-containing protein" evidence="2">
    <location>
        <begin position="18"/>
        <end position="2034"/>
    </location>
</feature>
<dbReference type="KEGG" id="ffa:FFWV33_07365"/>
<dbReference type="Pfam" id="PF01835">
    <property type="entry name" value="MG2"/>
    <property type="match status" value="1"/>
</dbReference>
<comment type="similarity">
    <text evidence="1">Belongs to the protease inhibitor I39 (alpha-2-macroglobulin) family. Bacterial alpha-2-macroglobulin subfamily.</text>
</comment>
<dbReference type="InterPro" id="IPR002890">
    <property type="entry name" value="MG2"/>
</dbReference>
<dbReference type="SUPFAM" id="SSF48239">
    <property type="entry name" value="Terpenoid cyclases/Protein prenyltransferases"/>
    <property type="match status" value="1"/>
</dbReference>
<dbReference type="InterPro" id="IPR051802">
    <property type="entry name" value="YfhM-like"/>
</dbReference>
<dbReference type="Proteomes" id="UP000244527">
    <property type="component" value="Chromosome"/>
</dbReference>
<dbReference type="EMBL" id="CP020918">
    <property type="protein sequence ID" value="AWG21357.1"/>
    <property type="molecule type" value="Genomic_DNA"/>
</dbReference>
<dbReference type="PANTHER" id="PTHR40094">
    <property type="entry name" value="ALPHA-2-MACROGLOBULIN HOMOLOG"/>
    <property type="match status" value="1"/>
</dbReference>